<dbReference type="InterPro" id="IPR020807">
    <property type="entry name" value="PKS_DH"/>
</dbReference>
<dbReference type="InterPro" id="IPR001227">
    <property type="entry name" value="Ac_transferase_dom_sf"/>
</dbReference>
<dbReference type="GO" id="GO:0004315">
    <property type="term" value="F:3-oxoacyl-[acyl-carrier-protein] synthase activity"/>
    <property type="evidence" value="ECO:0007669"/>
    <property type="project" value="InterPro"/>
</dbReference>
<dbReference type="PROSITE" id="PS00012">
    <property type="entry name" value="PHOSPHOPANTETHEINE"/>
    <property type="match status" value="1"/>
</dbReference>
<dbReference type="STRING" id="1173701.A0A066XWY6"/>
<dbReference type="EMBL" id="JMSE01000030">
    <property type="protein sequence ID" value="KDN72174.1"/>
    <property type="molecule type" value="Genomic_DNA"/>
</dbReference>
<dbReference type="SMART" id="SM00826">
    <property type="entry name" value="PKS_DH"/>
    <property type="match status" value="1"/>
</dbReference>
<dbReference type="Pfam" id="PF00550">
    <property type="entry name" value="PP-binding"/>
    <property type="match status" value="2"/>
</dbReference>
<dbReference type="GO" id="GO:0006633">
    <property type="term" value="P:fatty acid biosynthetic process"/>
    <property type="evidence" value="ECO:0007669"/>
    <property type="project" value="InterPro"/>
</dbReference>
<dbReference type="Pfam" id="PF22621">
    <property type="entry name" value="CurL-like_PKS_C"/>
    <property type="match status" value="1"/>
</dbReference>
<keyword evidence="3" id="KW-0808">Transferase</keyword>
<dbReference type="PROSITE" id="PS52004">
    <property type="entry name" value="KS3_2"/>
    <property type="match status" value="1"/>
</dbReference>
<evidence type="ECO:0000256" key="2">
    <source>
        <dbReference type="ARBA" id="ARBA00022553"/>
    </source>
</evidence>
<dbReference type="GO" id="GO:0031177">
    <property type="term" value="F:phosphopantetheine binding"/>
    <property type="evidence" value="ECO:0007669"/>
    <property type="project" value="InterPro"/>
</dbReference>
<evidence type="ECO:0000313" key="10">
    <source>
        <dbReference type="EMBL" id="KDN72174.1"/>
    </source>
</evidence>
<dbReference type="Pfam" id="PF00698">
    <property type="entry name" value="Acyl_transf_1"/>
    <property type="match status" value="1"/>
</dbReference>
<dbReference type="InterPro" id="IPR016035">
    <property type="entry name" value="Acyl_Trfase/lysoPLipase"/>
</dbReference>
<dbReference type="Pfam" id="PF00109">
    <property type="entry name" value="ketoacyl-synt"/>
    <property type="match status" value="1"/>
</dbReference>
<evidence type="ECO:0000259" key="9">
    <source>
        <dbReference type="PROSITE" id="PS52019"/>
    </source>
</evidence>
<dbReference type="Gene3D" id="3.40.50.1820">
    <property type="entry name" value="alpha/beta hydrolase"/>
    <property type="match status" value="1"/>
</dbReference>
<dbReference type="Gene3D" id="1.10.1200.10">
    <property type="entry name" value="ACP-like"/>
    <property type="match status" value="2"/>
</dbReference>
<dbReference type="GO" id="GO:0044550">
    <property type="term" value="P:secondary metabolite biosynthetic process"/>
    <property type="evidence" value="ECO:0007669"/>
    <property type="project" value="TreeGrafter"/>
</dbReference>
<dbReference type="OMA" id="EMAYHAL"/>
<accession>A0A066XWY6</accession>
<dbReference type="InterPro" id="IPR029058">
    <property type="entry name" value="AB_hydrolase_fold"/>
</dbReference>
<dbReference type="InterPro" id="IPR030918">
    <property type="entry name" value="PT_fungal_PKS"/>
</dbReference>
<dbReference type="InterPro" id="IPR049900">
    <property type="entry name" value="PKS_mFAS_DH"/>
</dbReference>
<feature type="active site" description="Proton acceptor; for dehydratase activity" evidence="5">
    <location>
        <position position="1322"/>
    </location>
</feature>
<feature type="domain" description="Carrier" evidence="7">
    <location>
        <begin position="1714"/>
        <end position="1795"/>
    </location>
</feature>
<dbReference type="Pfam" id="PF00975">
    <property type="entry name" value="Thioesterase"/>
    <property type="match status" value="1"/>
</dbReference>
<dbReference type="InterPro" id="IPR018201">
    <property type="entry name" value="Ketoacyl_synth_AS"/>
</dbReference>
<feature type="region of interest" description="N-terminal hotdog fold" evidence="5">
    <location>
        <begin position="1287"/>
        <end position="1433"/>
    </location>
</feature>
<feature type="region of interest" description="Disordered" evidence="6">
    <location>
        <begin position="1259"/>
        <end position="1281"/>
    </location>
</feature>
<feature type="region of interest" description="C-terminal hotdog fold" evidence="5">
    <location>
        <begin position="1460"/>
        <end position="1613"/>
    </location>
</feature>
<dbReference type="InterPro" id="IPR016039">
    <property type="entry name" value="Thiolase-like"/>
</dbReference>
<dbReference type="Pfam" id="PF16073">
    <property type="entry name" value="SAT"/>
    <property type="match status" value="1"/>
</dbReference>
<dbReference type="PANTHER" id="PTHR43775:SF37">
    <property type="entry name" value="SI:DKEY-61P9.11"/>
    <property type="match status" value="1"/>
</dbReference>
<organism evidence="10 11">
    <name type="scientific">Colletotrichum sublineola</name>
    <name type="common">Sorghum anthracnose fungus</name>
    <dbReference type="NCBI Taxonomy" id="1173701"/>
    <lineage>
        <taxon>Eukaryota</taxon>
        <taxon>Fungi</taxon>
        <taxon>Dikarya</taxon>
        <taxon>Ascomycota</taxon>
        <taxon>Pezizomycotina</taxon>
        <taxon>Sordariomycetes</taxon>
        <taxon>Hypocreomycetidae</taxon>
        <taxon>Glomerellales</taxon>
        <taxon>Glomerellaceae</taxon>
        <taxon>Colletotrichum</taxon>
        <taxon>Colletotrichum graminicola species complex</taxon>
    </lineage>
</organism>
<gene>
    <name evidence="10" type="ORF">CSUB01_11760</name>
</gene>
<dbReference type="SUPFAM" id="SSF55048">
    <property type="entry name" value="Probable ACP-binding domain of malonyl-CoA ACP transacylase"/>
    <property type="match status" value="1"/>
</dbReference>
<dbReference type="PROSITE" id="PS00606">
    <property type="entry name" value="KS3_1"/>
    <property type="match status" value="1"/>
</dbReference>
<dbReference type="SMART" id="SM00823">
    <property type="entry name" value="PKS_PP"/>
    <property type="match status" value="2"/>
</dbReference>
<dbReference type="InterPro" id="IPR006162">
    <property type="entry name" value="Ppantetheine_attach_site"/>
</dbReference>
<comment type="caution">
    <text evidence="10">The sequence shown here is derived from an EMBL/GenBank/DDBJ whole genome shotgun (WGS) entry which is preliminary data.</text>
</comment>
<dbReference type="GO" id="GO:0004312">
    <property type="term" value="F:fatty acid synthase activity"/>
    <property type="evidence" value="ECO:0007669"/>
    <property type="project" value="TreeGrafter"/>
</dbReference>
<keyword evidence="1" id="KW-0596">Phosphopantetheine</keyword>
<dbReference type="Gene3D" id="3.40.366.10">
    <property type="entry name" value="Malonyl-Coenzyme A Acyl Carrier Protein, domain 2"/>
    <property type="match status" value="2"/>
</dbReference>
<dbReference type="SUPFAM" id="SSF53901">
    <property type="entry name" value="Thiolase-like"/>
    <property type="match status" value="1"/>
</dbReference>
<dbReference type="SUPFAM" id="SSF47336">
    <property type="entry name" value="ACP-like"/>
    <property type="match status" value="2"/>
</dbReference>
<evidence type="ECO:0000256" key="6">
    <source>
        <dbReference type="SAM" id="MobiDB-lite"/>
    </source>
</evidence>
<keyword evidence="2" id="KW-0597">Phosphoprotein</keyword>
<dbReference type="SMART" id="SM00827">
    <property type="entry name" value="PKS_AT"/>
    <property type="match status" value="1"/>
</dbReference>
<dbReference type="HOGENOM" id="CLU_000022_6_0_1"/>
<protein>
    <submittedName>
        <fullName evidence="10">Putative conidial yellow pigment biosynthesis polyketide synthase</fullName>
    </submittedName>
</protein>
<name>A0A066XWY6_COLSU</name>
<dbReference type="PANTHER" id="PTHR43775">
    <property type="entry name" value="FATTY ACID SYNTHASE"/>
    <property type="match status" value="1"/>
</dbReference>
<evidence type="ECO:0000256" key="5">
    <source>
        <dbReference type="PROSITE-ProRule" id="PRU01363"/>
    </source>
</evidence>
<dbReference type="InterPro" id="IPR049552">
    <property type="entry name" value="PKS_DH_N"/>
</dbReference>
<dbReference type="Gene3D" id="3.40.47.10">
    <property type="match status" value="1"/>
</dbReference>
<dbReference type="SMART" id="SM00825">
    <property type="entry name" value="PKS_KS"/>
    <property type="match status" value="1"/>
</dbReference>
<dbReference type="PROSITE" id="PS52019">
    <property type="entry name" value="PKS_MFAS_DH"/>
    <property type="match status" value="1"/>
</dbReference>
<dbReference type="InterPro" id="IPR009081">
    <property type="entry name" value="PP-bd_ACP"/>
</dbReference>
<dbReference type="InterPro" id="IPR014043">
    <property type="entry name" value="Acyl_transferase_dom"/>
</dbReference>
<keyword evidence="4" id="KW-0511">Multifunctional enzyme</keyword>
<feature type="domain" description="Carrier" evidence="7">
    <location>
        <begin position="1875"/>
        <end position="1949"/>
    </location>
</feature>
<dbReference type="NCBIfam" id="TIGR04532">
    <property type="entry name" value="PT_fungal_PKS"/>
    <property type="match status" value="1"/>
</dbReference>
<evidence type="ECO:0000256" key="1">
    <source>
        <dbReference type="ARBA" id="ARBA00022450"/>
    </source>
</evidence>
<dbReference type="InterPro" id="IPR014030">
    <property type="entry name" value="Ketoacyl_synth_N"/>
</dbReference>
<reference evidence="11" key="1">
    <citation type="journal article" date="2014" name="Genome Announc.">
        <title>Draft genome sequence of Colletotrichum sublineola, a destructive pathogen of cultivated sorghum.</title>
        <authorList>
            <person name="Baroncelli R."/>
            <person name="Sanz-Martin J.M."/>
            <person name="Rech G.E."/>
            <person name="Sukno S.A."/>
            <person name="Thon M.R."/>
        </authorList>
    </citation>
    <scope>NUCLEOTIDE SEQUENCE [LARGE SCALE GENOMIC DNA]</scope>
    <source>
        <strain evidence="11">TX430BB</strain>
    </source>
</reference>
<proteinExistence type="predicted"/>
<dbReference type="InterPro" id="IPR014031">
    <property type="entry name" value="Ketoacyl_synth_C"/>
</dbReference>
<dbReference type="Proteomes" id="UP000027238">
    <property type="component" value="Unassembled WGS sequence"/>
</dbReference>
<dbReference type="OrthoDB" id="329835at2759"/>
<dbReference type="InterPro" id="IPR016036">
    <property type="entry name" value="Malonyl_transacylase_ACP-bd"/>
</dbReference>
<dbReference type="SUPFAM" id="SSF53474">
    <property type="entry name" value="alpha/beta-Hydrolases"/>
    <property type="match status" value="1"/>
</dbReference>
<evidence type="ECO:0000259" key="7">
    <source>
        <dbReference type="PROSITE" id="PS50075"/>
    </source>
</evidence>
<feature type="domain" description="Ketosynthase family 3 (KS3)" evidence="8">
    <location>
        <begin position="376"/>
        <end position="792"/>
    </location>
</feature>
<dbReference type="InterPro" id="IPR032088">
    <property type="entry name" value="SAT"/>
</dbReference>
<dbReference type="InterPro" id="IPR001031">
    <property type="entry name" value="Thioesterase"/>
</dbReference>
<keyword evidence="11" id="KW-1185">Reference proteome</keyword>
<feature type="active site" description="Proton donor; for dehydratase activity" evidence="5">
    <location>
        <position position="1526"/>
    </location>
</feature>
<sequence>MNGALHHVIVFGDNTDGLVPPIARLVRLSARSTVLKRFLDQAFESVRALLYEAREDLRRDLGEFHTLLDIAVWSSRNGSDALMVLEMPLLYATQLGAYMTDFWLAPGRHSATDPDNETLLGARAGMLSAASVACSYSLEDMLSIFDYALPITVRLGAALDRRAAAIAGTSSFSSVAVCLSPESVRQKLDNFNQSQTLPNPMRPFITEESASLVTVGAPGSVLESFIRDQGLVRHCRASDHQTGMATLHAADLPRLDVDAILTGGGRRADDQGTVSAFKTRPLLSPLGGSRYAAESRSALFHAVLSDLLSGPALWDQVSGQVRRRLDGRSARFLAVGSSGMGSRIYHDLRDKGCNITQPQSDNADGDEAVPPVGGNAHDIAIVGYSCRLPGAETGEDFWRILAEGRDVHGRMPESRCAGFGGNPPLGCFYQGLGLFDCRLFNMSPREAAQTDPGQRLLLMATYEALQLAGYSPGTTSSTDGRRVGTFFGQTTDDWREYNVRDDIDMFYVPGTIRAFGPGHLNYYFKWDGPSYSFDTACSSSSVAVQMACASLLARDCDLAVAGGLNTLTGPSMFAGLGEGRFLSTTGSCKTFDSGADGYCRADGVGVIALKRLDSALREGDEIYGVIKSWATNHSSRAISITQPHADTQARLFLKVLSEANLGPADITYVEMHGTGTPVGDTAELTSVLSVFGRHRSSGNPLYIGAAKANVGHGEAAAGITSIIKALLMFQHGKVPPHVGIKSQATDKLQALEAANIRVPLAVTGLGTTKRRKRIMVNNFSAAGGNTCLLLEEAPSRSAPLTRDPRQSHVVVLSAKTVSALKSNTARLLDYITASPGSLSTDPAELADIAYTTTARSIHHPLRVSYAVSTITELASKLGDSLTNWTDPPRKLKTPGVVLLFTGQGAGAMGMGRQLFATCSAFRESVEECDEFAKSCGYSSFLPLIRDPDGGGVLTPSPVQVQLAIVSLELALARLFQNWGVRPAIVCGHSLGEYAALCFSGVITTAAMIYLVGHRAQLVTERCSSGTHLMLAIRSPASSVEDAIRRLGLGQTEIACFNSPTDTVVAGPAQEIELLEVSTRAEGSKCVKLRTPYAFHTAQMDPILEPFSNAALTMPMFSRPTVPVASTVLGRVLVEAQDFPPGYLAQHCRQPVLMTEALRDAASRGIVDESSIWIECGPDSLCLPMVAAMPALRATGERRLPCLKKGTAEWQNLANILASAYSSGVEVNWAEYHKEYQAGLRLAHLPTYAFDLKHYWHSPERPAERSPVRNGRQSNPGSGPVLRSAVLHRVETDDVDMLGARGRIEFSSDLDRDTPLRTMSQGHVVDGQSLVPTSVYTEMALSAAFYHYQRAARRSLLPAGFAFRVSNLFISQPLVVRDASQGRQVLRTAAWSPVDDGEIRIEIRSCCPAAGQQQEQTAMKLHASCSVAMVPSTRVQDWRAAAPQLLQERESFVAEMDKHAAASSLLRQPFIYKIFRSIVSYDRRYFAMDNMLANNERPEAVSTFRFQPATADVGDDLHCVSCPYMNDSIAHFPGFVMNVLFPESADKAYISHGWETLLLLEPFERGVDYLAHSKVATVVSGTIGFTVSVFKPDSTLVAVCEDLRFREIDRKTLALLLRNAAGGGDGAGRPCFPAPADNARSGPMARVDEAPAQRAASSLLGVDSPRASAHQDSGRSLASLESSYLSDGAVFKATTSRAAFPARSLAAAVASGASPDERSTGAAYLNLILPIISSETGYKGMSWEDSTRFEELGVDSMISMSIIHQFQSQTGLDLPSTTFHEHPTVRELRDYLEENFVAGKQSTTARHLPEAPASPIAGKLLTPTTSWASQQHQPGLVHRAVSSHVSKIQYQYQYQSPAPSPPPSFALGTRAPPRDEGLFGSVLRVLCSEMGVTEEELDQEVTLQDLGLDSLLTIGVLARIGETLGWEPPSTFFIEHNTLGRVREALSAGVRRGRAPSHTATAPSIRSPSVATLRGYEPLVQRSPVGSRRAAAGSKAKELPPTSAWTAAAAAADDDDTLLAGELRCCGTMLCGGDVAGVRPLFLVPDGAGSGLAYVFLANALKGHRTASAATTPALYCLDSPLGARADEFLRRGVSVQQLAAAYVREVRRVQPRGPYRIAGWSIGGIHAFEMARQLDAAGETVELLCLIDSPCPTVLSACEPDVIFEGIGLDQTSVPKHLRELIRANLECLGNYHPPSRARDSAAATRGGPVAGSCLAIWAGQPAKPEEPRSPSPAGPSPSQQIRRWLLHRRDDFGPCGWDELTGGQVQTFVVPIANHFNIVKGDAVFPSQANQLAAILASTL</sequence>
<evidence type="ECO:0000256" key="3">
    <source>
        <dbReference type="ARBA" id="ARBA00022679"/>
    </source>
</evidence>
<dbReference type="Pfam" id="PF02801">
    <property type="entry name" value="Ketoacyl-synt_C"/>
    <property type="match status" value="1"/>
</dbReference>
<dbReference type="InterPro" id="IPR036736">
    <property type="entry name" value="ACP-like_sf"/>
</dbReference>
<dbReference type="Gene3D" id="3.10.129.110">
    <property type="entry name" value="Polyketide synthase dehydratase"/>
    <property type="match status" value="1"/>
</dbReference>
<dbReference type="InterPro" id="IPR050091">
    <property type="entry name" value="PKS_NRPS_Biosynth_Enz"/>
</dbReference>
<dbReference type="InterPro" id="IPR020841">
    <property type="entry name" value="PKS_Beta-ketoAc_synthase_dom"/>
</dbReference>
<dbReference type="InterPro" id="IPR042104">
    <property type="entry name" value="PKS_dehydratase_sf"/>
</dbReference>
<dbReference type="CDD" id="cd00833">
    <property type="entry name" value="PKS"/>
    <property type="match status" value="1"/>
</dbReference>
<feature type="domain" description="PKS/mFAS DH" evidence="9">
    <location>
        <begin position="1287"/>
        <end position="1613"/>
    </location>
</feature>
<dbReference type="InterPro" id="IPR020806">
    <property type="entry name" value="PKS_PP-bd"/>
</dbReference>
<dbReference type="eggNOG" id="KOG1202">
    <property type="taxonomic scope" value="Eukaryota"/>
</dbReference>
<dbReference type="SUPFAM" id="SSF52151">
    <property type="entry name" value="FabD/lysophospholipase-like"/>
    <property type="match status" value="1"/>
</dbReference>
<dbReference type="Pfam" id="PF21089">
    <property type="entry name" value="PKS_DH_N"/>
    <property type="match status" value="1"/>
</dbReference>
<dbReference type="Gene3D" id="3.30.70.3290">
    <property type="match status" value="1"/>
</dbReference>
<evidence type="ECO:0000256" key="4">
    <source>
        <dbReference type="ARBA" id="ARBA00023268"/>
    </source>
</evidence>
<evidence type="ECO:0000259" key="8">
    <source>
        <dbReference type="PROSITE" id="PS52004"/>
    </source>
</evidence>
<dbReference type="PROSITE" id="PS50075">
    <property type="entry name" value="CARRIER"/>
    <property type="match status" value="2"/>
</dbReference>
<evidence type="ECO:0000313" key="11">
    <source>
        <dbReference type="Proteomes" id="UP000027238"/>
    </source>
</evidence>